<accession>A0AAU7Y862</accession>
<dbReference type="InterPro" id="IPR027417">
    <property type="entry name" value="P-loop_NTPase"/>
</dbReference>
<dbReference type="SUPFAM" id="SSF52540">
    <property type="entry name" value="P-loop containing nucleoside triphosphate hydrolases"/>
    <property type="match status" value="1"/>
</dbReference>
<dbReference type="Gene3D" id="3.40.50.300">
    <property type="entry name" value="P-loop containing nucleotide triphosphate hydrolases"/>
    <property type="match status" value="2"/>
</dbReference>
<feature type="domain" description="Endonuclease GajA/Old nuclease/RecF-like AAA" evidence="1">
    <location>
        <begin position="360"/>
        <end position="404"/>
    </location>
</feature>
<dbReference type="InterPro" id="IPR034139">
    <property type="entry name" value="TOPRIM_OLD"/>
</dbReference>
<dbReference type="PANTHER" id="PTHR43581:SF4">
    <property type="entry name" value="ATP_GTP PHOSPHATASE"/>
    <property type="match status" value="1"/>
</dbReference>
<evidence type="ECO:0000313" key="3">
    <source>
        <dbReference type="EMBL" id="XBY65156.1"/>
    </source>
</evidence>
<dbReference type="Pfam" id="PF20469">
    <property type="entry name" value="OLD-like_TOPRIM"/>
    <property type="match status" value="1"/>
</dbReference>
<reference evidence="3" key="1">
    <citation type="submission" date="2023-08" db="EMBL/GenBank/DDBJ databases">
        <title>Increased levels of nutrients transform a symbiont into a lethal pathobiont.</title>
        <authorList>
            <person name="Lachnit T."/>
            <person name="Ulrich L."/>
            <person name="Willmer F.M."/>
            <person name="Hasenbein T."/>
            <person name="Steiner L.X."/>
            <person name="Wolters M."/>
            <person name="Herbst E.M."/>
            <person name="Deines P."/>
        </authorList>
    </citation>
    <scope>NUCLEOTIDE SEQUENCE</scope>
    <source>
        <strain evidence="3">T3</strain>
    </source>
</reference>
<organism evidence="3">
    <name type="scientific">Pseudomonas solani</name>
    <dbReference type="NCBI Taxonomy" id="2731552"/>
    <lineage>
        <taxon>Bacteria</taxon>
        <taxon>Pseudomonadati</taxon>
        <taxon>Pseudomonadota</taxon>
        <taxon>Gammaproteobacteria</taxon>
        <taxon>Pseudomonadales</taxon>
        <taxon>Pseudomonadaceae</taxon>
        <taxon>Pseudomonas</taxon>
    </lineage>
</organism>
<evidence type="ECO:0000259" key="2">
    <source>
        <dbReference type="Pfam" id="PF20469"/>
    </source>
</evidence>
<dbReference type="CDD" id="cd00267">
    <property type="entry name" value="ABC_ATPase"/>
    <property type="match status" value="1"/>
</dbReference>
<dbReference type="RefSeq" id="WP_350447760.1">
    <property type="nucleotide sequence ID" value="NZ_CP158373.1"/>
</dbReference>
<dbReference type="Pfam" id="PF13175">
    <property type="entry name" value="AAA_15"/>
    <property type="match status" value="1"/>
</dbReference>
<name>A0AAU7Y862_9PSED</name>
<dbReference type="InterPro" id="IPR041685">
    <property type="entry name" value="AAA_GajA/Old/RecF-like"/>
</dbReference>
<dbReference type="PANTHER" id="PTHR43581">
    <property type="entry name" value="ATP/GTP PHOSPHATASE"/>
    <property type="match status" value="1"/>
</dbReference>
<proteinExistence type="predicted"/>
<dbReference type="EMBL" id="CP158373">
    <property type="protein sequence ID" value="XBY65156.1"/>
    <property type="molecule type" value="Genomic_DNA"/>
</dbReference>
<dbReference type="AlphaFoldDB" id="A0AAU7Y862"/>
<sequence>MPAENRSKLVRIFVRNIGCVGNEGITIELDNVVCLVGKNNAGKSTVLRAYELAKGTETFDASRDRCQHATEDQESEVQLDVHIPENIGNIDARWKTERDGLLIVKSRWQWRSPAFTKTRTTWDPAAGEDGQGDWSSDGKAGGFDSVFGARLPRPLRICSFDDPEKTEAMLMALALNPLIDALEQERVTPESDLAKAISAVSTRVGAIGQAHEQHFNDIAKQVGAGFKGVFPSLDILLAIGAAPLVPKLPELLKSGSKLKVKDGEVETQLSQQGAGAQRALFWSMLQVHNELSRNSEIRTEHKKALEKKQGELEKQLAKKMTDDQRAVVAEDAAQNQAKLQALLAGGPIPENAEDPAFPGYILLIDEPENALHPLAARAAQRHLYRLAENPDWQVMITTHSPYFINPFEDHTTIIRLERSPDKGLIEPRTYRSDAIQFEADDKRRLQALQHIDPSFSEVFFGSYPILVEGDTEHATFLSSIIERQHELIDQVTIIRARGKPVLAPLVNVLAHFKMDFGIVHDADAPYKKNATANGMWTENKKIRDAIIAARTNGSVVRHRMSIPDFERYLGGDEETKEKPISAYLRVSSEGELATQVQQLLTELISAEDHDPFPTDLIDAHGYLPLLLEHVMKWAKEQGFQDEPRYSGVKPEPS</sequence>
<protein>
    <submittedName>
        <fullName evidence="3">AAA family ATPase</fullName>
    </submittedName>
</protein>
<dbReference type="InterPro" id="IPR051396">
    <property type="entry name" value="Bact_Antivir_Def_Nuclease"/>
</dbReference>
<feature type="domain" description="OLD protein-like TOPRIM" evidence="2">
    <location>
        <begin position="459"/>
        <end position="523"/>
    </location>
</feature>
<gene>
    <name evidence="3" type="ORF">ABS648_05145</name>
</gene>
<dbReference type="CDD" id="cd01026">
    <property type="entry name" value="TOPRIM_OLD"/>
    <property type="match status" value="1"/>
</dbReference>
<evidence type="ECO:0000259" key="1">
    <source>
        <dbReference type="Pfam" id="PF13175"/>
    </source>
</evidence>